<dbReference type="Pfam" id="PF00196">
    <property type="entry name" value="GerE"/>
    <property type="match status" value="1"/>
</dbReference>
<dbReference type="InterPro" id="IPR036388">
    <property type="entry name" value="WH-like_DNA-bd_sf"/>
</dbReference>
<feature type="domain" description="HTH luxR-type" evidence="7">
    <location>
        <begin position="305"/>
        <end position="370"/>
    </location>
</feature>
<dbReference type="SUPFAM" id="SSF52172">
    <property type="entry name" value="CheY-like"/>
    <property type="match status" value="1"/>
</dbReference>
<dbReference type="InterPro" id="IPR011006">
    <property type="entry name" value="CheY-like_superfamily"/>
</dbReference>
<evidence type="ECO:0000256" key="1">
    <source>
        <dbReference type="ARBA" id="ARBA00022553"/>
    </source>
</evidence>
<dbReference type="GO" id="GO:0005829">
    <property type="term" value="C:cytosol"/>
    <property type="evidence" value="ECO:0007669"/>
    <property type="project" value="TreeGrafter"/>
</dbReference>
<evidence type="ECO:0000256" key="6">
    <source>
        <dbReference type="PROSITE-ProRule" id="PRU00169"/>
    </source>
</evidence>
<dbReference type="PANTHER" id="PTHR48111">
    <property type="entry name" value="REGULATOR OF RPOS"/>
    <property type="match status" value="1"/>
</dbReference>
<evidence type="ECO:0000259" key="7">
    <source>
        <dbReference type="PROSITE" id="PS50043"/>
    </source>
</evidence>
<gene>
    <name evidence="10" type="ORF">TBC1_121029</name>
</gene>
<dbReference type="InterPro" id="IPR035965">
    <property type="entry name" value="PAS-like_dom_sf"/>
</dbReference>
<dbReference type="NCBIfam" id="TIGR00229">
    <property type="entry name" value="sensory_box"/>
    <property type="match status" value="1"/>
</dbReference>
<dbReference type="CDD" id="cd17574">
    <property type="entry name" value="REC_OmpR"/>
    <property type="match status" value="1"/>
</dbReference>
<organism evidence="10">
    <name type="scientific">Lentimicrobium saccharophilum</name>
    <dbReference type="NCBI Taxonomy" id="1678841"/>
    <lineage>
        <taxon>Bacteria</taxon>
        <taxon>Pseudomonadati</taxon>
        <taxon>Bacteroidota</taxon>
        <taxon>Bacteroidia</taxon>
        <taxon>Bacteroidales</taxon>
        <taxon>Lentimicrobiaceae</taxon>
        <taxon>Lentimicrobium</taxon>
    </lineage>
</organism>
<evidence type="ECO:0000256" key="4">
    <source>
        <dbReference type="ARBA" id="ARBA00023125"/>
    </source>
</evidence>
<dbReference type="PANTHER" id="PTHR48111:SF1">
    <property type="entry name" value="TWO-COMPONENT RESPONSE REGULATOR ORR33"/>
    <property type="match status" value="1"/>
</dbReference>
<dbReference type="EMBL" id="DF968183">
    <property type="protein sequence ID" value="GAP45208.1"/>
    <property type="molecule type" value="Genomic_DNA"/>
</dbReference>
<evidence type="ECO:0000313" key="11">
    <source>
        <dbReference type="Proteomes" id="UP000053091"/>
    </source>
</evidence>
<dbReference type="Pfam" id="PF00072">
    <property type="entry name" value="Response_reg"/>
    <property type="match status" value="1"/>
</dbReference>
<dbReference type="STRING" id="1678841.TBC1_121029"/>
<reference evidence="10" key="1">
    <citation type="journal article" date="2015" name="Genome Announc.">
        <title>Draft Genome Sequence of Bacteroidales Strain TBC1, a Novel Isolate from a Methanogenic Wastewater Treatment System.</title>
        <authorList>
            <person name="Tourlousse D.M."/>
            <person name="Matsuura N."/>
            <person name="Sun L."/>
            <person name="Toyonaga M."/>
            <person name="Kuroda K."/>
            <person name="Ohashi A."/>
            <person name="Cruz R."/>
            <person name="Yamaguchi T."/>
            <person name="Sekiguchi Y."/>
        </authorList>
    </citation>
    <scope>NUCLEOTIDE SEQUENCE [LARGE SCALE GENOMIC DNA]</scope>
    <source>
        <strain evidence="10">TBC1</strain>
    </source>
</reference>
<evidence type="ECO:0000256" key="3">
    <source>
        <dbReference type="ARBA" id="ARBA00023015"/>
    </source>
</evidence>
<keyword evidence="3" id="KW-0805">Transcription regulation</keyword>
<dbReference type="GO" id="GO:0000156">
    <property type="term" value="F:phosphorelay response regulator activity"/>
    <property type="evidence" value="ECO:0007669"/>
    <property type="project" value="TreeGrafter"/>
</dbReference>
<dbReference type="GO" id="GO:0000976">
    <property type="term" value="F:transcription cis-regulatory region binding"/>
    <property type="evidence" value="ECO:0007669"/>
    <property type="project" value="TreeGrafter"/>
</dbReference>
<evidence type="ECO:0000256" key="5">
    <source>
        <dbReference type="ARBA" id="ARBA00023163"/>
    </source>
</evidence>
<dbReference type="PROSITE" id="PS50112">
    <property type="entry name" value="PAS"/>
    <property type="match status" value="1"/>
</dbReference>
<dbReference type="InterPro" id="IPR000792">
    <property type="entry name" value="Tscrpt_reg_LuxR_C"/>
</dbReference>
<keyword evidence="2" id="KW-0902">Two-component regulatory system</keyword>
<evidence type="ECO:0000256" key="2">
    <source>
        <dbReference type="ARBA" id="ARBA00023012"/>
    </source>
</evidence>
<dbReference type="AlphaFoldDB" id="A0A0S7C7G8"/>
<keyword evidence="4" id="KW-0238">DNA-binding</keyword>
<evidence type="ECO:0000313" key="10">
    <source>
        <dbReference type="EMBL" id="GAP45208.1"/>
    </source>
</evidence>
<dbReference type="InterPro" id="IPR039420">
    <property type="entry name" value="WalR-like"/>
</dbReference>
<protein>
    <submittedName>
        <fullName evidence="10">Protein containing PAS domain S-box</fullName>
    </submittedName>
</protein>
<dbReference type="Proteomes" id="UP000053091">
    <property type="component" value="Unassembled WGS sequence"/>
</dbReference>
<dbReference type="SUPFAM" id="SSF55785">
    <property type="entry name" value="PYP-like sensor domain (PAS domain)"/>
    <property type="match status" value="1"/>
</dbReference>
<dbReference type="SUPFAM" id="SSF46894">
    <property type="entry name" value="C-terminal effector domain of the bipartite response regulators"/>
    <property type="match status" value="1"/>
</dbReference>
<dbReference type="OrthoDB" id="9781208at2"/>
<dbReference type="SMART" id="SM00091">
    <property type="entry name" value="PAS"/>
    <property type="match status" value="1"/>
</dbReference>
<dbReference type="InterPro" id="IPR016032">
    <property type="entry name" value="Sig_transdc_resp-reg_C-effctor"/>
</dbReference>
<dbReference type="InterPro" id="IPR001789">
    <property type="entry name" value="Sig_transdc_resp-reg_receiver"/>
</dbReference>
<dbReference type="SMART" id="SM00448">
    <property type="entry name" value="REC"/>
    <property type="match status" value="1"/>
</dbReference>
<dbReference type="Gene3D" id="3.30.450.20">
    <property type="entry name" value="PAS domain"/>
    <property type="match status" value="1"/>
</dbReference>
<evidence type="ECO:0000259" key="9">
    <source>
        <dbReference type="PROSITE" id="PS50112"/>
    </source>
</evidence>
<name>A0A0S7C7G8_9BACT</name>
<feature type="modified residue" description="4-aspartylphosphate" evidence="6">
    <location>
        <position position="59"/>
    </location>
</feature>
<dbReference type="PROSITE" id="PS00622">
    <property type="entry name" value="HTH_LUXR_1"/>
    <property type="match status" value="1"/>
</dbReference>
<accession>A0A0S7C7G8</accession>
<proteinExistence type="predicted"/>
<dbReference type="Gene3D" id="3.40.50.2300">
    <property type="match status" value="1"/>
</dbReference>
<dbReference type="CDD" id="cd06170">
    <property type="entry name" value="LuxR_C_like"/>
    <property type="match status" value="1"/>
</dbReference>
<keyword evidence="1 6" id="KW-0597">Phosphoprotein</keyword>
<dbReference type="Pfam" id="PF08447">
    <property type="entry name" value="PAS_3"/>
    <property type="match status" value="1"/>
</dbReference>
<dbReference type="InterPro" id="IPR000014">
    <property type="entry name" value="PAS"/>
</dbReference>
<evidence type="ECO:0000259" key="8">
    <source>
        <dbReference type="PROSITE" id="PS50110"/>
    </source>
</evidence>
<feature type="domain" description="PAS" evidence="9">
    <location>
        <begin position="155"/>
        <end position="205"/>
    </location>
</feature>
<dbReference type="PRINTS" id="PR00038">
    <property type="entry name" value="HTHLUXR"/>
</dbReference>
<keyword evidence="5" id="KW-0804">Transcription</keyword>
<keyword evidence="11" id="KW-1185">Reference proteome</keyword>
<dbReference type="SMART" id="SM00421">
    <property type="entry name" value="HTH_LUXR"/>
    <property type="match status" value="1"/>
</dbReference>
<sequence>MAISESQNIKILLVEDDKALAITISNLLRVKGYEVTHAGDGAMGIQKAFEILPDLILCDISMNEISGYDVFNVLKESSATAMIPFVFLTAKSEIKDIRFGMQLGADDYIVKPFEYDELLTSIATRLHKAEAHRKANEEKFIALSMISPYGIYIYQGNRFIETNPSLSATLGYSREELLNMGFEDIIARQDQPSAIEKINRCLRGFEKDIHIRFRAVHKDGHEINTELYGIEGLKVKGRTSLLGTLIVSKFDIVEDQDIEGITINEIEEFERAVDLLAGKRSYVSTELINKLIAVFRDNELVKEKAAEDVISFSERELEVLGLVCKGLSTKEIADKLFISSRTVEKHRANLMTKTDAKNIIEVIIYAVKHKLIDL</sequence>
<dbReference type="GO" id="GO:0006355">
    <property type="term" value="P:regulation of DNA-templated transcription"/>
    <property type="evidence" value="ECO:0007669"/>
    <property type="project" value="InterPro"/>
</dbReference>
<dbReference type="RefSeq" id="WP_062045404.1">
    <property type="nucleotide sequence ID" value="NZ_DF968183.1"/>
</dbReference>
<dbReference type="GO" id="GO:0032993">
    <property type="term" value="C:protein-DNA complex"/>
    <property type="evidence" value="ECO:0007669"/>
    <property type="project" value="TreeGrafter"/>
</dbReference>
<feature type="domain" description="Response regulatory" evidence="8">
    <location>
        <begin position="10"/>
        <end position="126"/>
    </location>
</feature>
<dbReference type="Gene3D" id="1.10.10.10">
    <property type="entry name" value="Winged helix-like DNA-binding domain superfamily/Winged helix DNA-binding domain"/>
    <property type="match status" value="1"/>
</dbReference>
<dbReference type="PROSITE" id="PS50043">
    <property type="entry name" value="HTH_LUXR_2"/>
    <property type="match status" value="1"/>
</dbReference>
<dbReference type="InterPro" id="IPR013655">
    <property type="entry name" value="PAS_fold_3"/>
</dbReference>
<dbReference type="PROSITE" id="PS50110">
    <property type="entry name" value="RESPONSE_REGULATORY"/>
    <property type="match status" value="1"/>
</dbReference>
<dbReference type="CDD" id="cd00130">
    <property type="entry name" value="PAS"/>
    <property type="match status" value="1"/>
</dbReference>